<gene>
    <name evidence="1" type="ORF">CLV60_103125</name>
</gene>
<evidence type="ECO:0000313" key="2">
    <source>
        <dbReference type="Proteomes" id="UP000241964"/>
    </source>
</evidence>
<organism evidence="1 2">
    <name type="scientific">Dyadobacter jiangsuensis</name>
    <dbReference type="NCBI Taxonomy" id="1591085"/>
    <lineage>
        <taxon>Bacteria</taxon>
        <taxon>Pseudomonadati</taxon>
        <taxon>Bacteroidota</taxon>
        <taxon>Cytophagia</taxon>
        <taxon>Cytophagales</taxon>
        <taxon>Spirosomataceae</taxon>
        <taxon>Dyadobacter</taxon>
    </lineage>
</organism>
<accession>A0A2P8GBB1</accession>
<protein>
    <submittedName>
        <fullName evidence="1">Uncharacterized protein</fullName>
    </submittedName>
</protein>
<name>A0A2P8GBB1_9BACT</name>
<keyword evidence="2" id="KW-1185">Reference proteome</keyword>
<reference evidence="1 2" key="1">
    <citation type="submission" date="2018-03" db="EMBL/GenBank/DDBJ databases">
        <title>Genomic Encyclopedia of Archaeal and Bacterial Type Strains, Phase II (KMG-II): from individual species to whole genera.</title>
        <authorList>
            <person name="Goeker M."/>
        </authorList>
    </citation>
    <scope>NUCLEOTIDE SEQUENCE [LARGE SCALE GENOMIC DNA]</scope>
    <source>
        <strain evidence="1 2">DSM 29057</strain>
    </source>
</reference>
<sequence length="91" mass="10213">MELGQEVIFSQVLFDYILKQPMTTPDHFLTIHSFNHSLIHSFNHSKFHCHLASNSLNASLYKSPTGISTLPICTALLLIESTLPTATTNER</sequence>
<evidence type="ECO:0000313" key="1">
    <source>
        <dbReference type="EMBL" id="PSL31259.1"/>
    </source>
</evidence>
<comment type="caution">
    <text evidence="1">The sequence shown here is derived from an EMBL/GenBank/DDBJ whole genome shotgun (WGS) entry which is preliminary data.</text>
</comment>
<dbReference type="AlphaFoldDB" id="A0A2P8GBB1"/>
<dbReference type="Proteomes" id="UP000241964">
    <property type="component" value="Unassembled WGS sequence"/>
</dbReference>
<proteinExistence type="predicted"/>
<dbReference type="EMBL" id="PYAS01000003">
    <property type="protein sequence ID" value="PSL31259.1"/>
    <property type="molecule type" value="Genomic_DNA"/>
</dbReference>